<dbReference type="SUPFAM" id="SSF46689">
    <property type="entry name" value="Homeodomain-like"/>
    <property type="match status" value="1"/>
</dbReference>
<dbReference type="Pfam" id="PF13565">
    <property type="entry name" value="HTH_32"/>
    <property type="match status" value="1"/>
</dbReference>
<evidence type="ECO:0000313" key="1">
    <source>
        <dbReference type="EMBL" id="MBD2180573.1"/>
    </source>
</evidence>
<proteinExistence type="predicted"/>
<dbReference type="Proteomes" id="UP000641646">
    <property type="component" value="Unassembled WGS sequence"/>
</dbReference>
<gene>
    <name evidence="1" type="ORF">H6G03_05555</name>
</gene>
<name>A0A926VC03_9CYAN</name>
<protein>
    <submittedName>
        <fullName evidence="1">Helix-turn-helix domain-containing protein</fullName>
    </submittedName>
</protein>
<dbReference type="AlphaFoldDB" id="A0A926VC03"/>
<sequence length="204" mass="23406">MQMSSDPSELDDSPQGKISLKHSSYAKLLTPFQRKMLQKSLQDNLSEQYRQRIEIMLLADEGKTQTQICKALGCSQGTARHWIFMAQAGLAHNWDDNPIGRPKSVNEQYLERLKELVSQSPKEFGYPFRRWTAQWLSKHLAKELGIEVSDRHINRLLKDMGLSTRPKPTPVEDIAPNANRLAIRDLTETSVSVSPEFWPFNSIR</sequence>
<evidence type="ECO:0000313" key="2">
    <source>
        <dbReference type="Proteomes" id="UP000641646"/>
    </source>
</evidence>
<reference evidence="1" key="1">
    <citation type="journal article" date="2015" name="ISME J.">
        <title>Draft Genome Sequence of Streptomyces incarnatus NRRL8089, which Produces the Nucleoside Antibiotic Sinefungin.</title>
        <authorList>
            <person name="Oshima K."/>
            <person name="Hattori M."/>
            <person name="Shimizu H."/>
            <person name="Fukuda K."/>
            <person name="Nemoto M."/>
            <person name="Inagaki K."/>
            <person name="Tamura T."/>
        </authorList>
    </citation>
    <scope>NUCLEOTIDE SEQUENCE</scope>
    <source>
        <strain evidence="1">FACHB-1375</strain>
    </source>
</reference>
<organism evidence="1 2">
    <name type="scientific">Aerosakkonema funiforme FACHB-1375</name>
    <dbReference type="NCBI Taxonomy" id="2949571"/>
    <lineage>
        <taxon>Bacteria</taxon>
        <taxon>Bacillati</taxon>
        <taxon>Cyanobacteriota</taxon>
        <taxon>Cyanophyceae</taxon>
        <taxon>Oscillatoriophycideae</taxon>
        <taxon>Aerosakkonematales</taxon>
        <taxon>Aerosakkonemataceae</taxon>
        <taxon>Aerosakkonema</taxon>
    </lineage>
</organism>
<accession>A0A926VC03</accession>
<comment type="caution">
    <text evidence="1">The sequence shown here is derived from an EMBL/GenBank/DDBJ whole genome shotgun (WGS) entry which is preliminary data.</text>
</comment>
<dbReference type="EMBL" id="JACJPW010000010">
    <property type="protein sequence ID" value="MBD2180573.1"/>
    <property type="molecule type" value="Genomic_DNA"/>
</dbReference>
<dbReference type="InterPro" id="IPR009057">
    <property type="entry name" value="Homeodomain-like_sf"/>
</dbReference>
<reference evidence="1" key="2">
    <citation type="submission" date="2020-08" db="EMBL/GenBank/DDBJ databases">
        <authorList>
            <person name="Chen M."/>
            <person name="Teng W."/>
            <person name="Zhao L."/>
            <person name="Hu C."/>
            <person name="Zhou Y."/>
            <person name="Han B."/>
            <person name="Song L."/>
            <person name="Shu W."/>
        </authorList>
    </citation>
    <scope>NUCLEOTIDE SEQUENCE</scope>
    <source>
        <strain evidence="1">FACHB-1375</strain>
    </source>
</reference>
<keyword evidence="2" id="KW-1185">Reference proteome</keyword>